<organism evidence="4 5">
    <name type="scientific">Galleria mellonella</name>
    <name type="common">Greater wax moth</name>
    <dbReference type="NCBI Taxonomy" id="7137"/>
    <lineage>
        <taxon>Eukaryota</taxon>
        <taxon>Metazoa</taxon>
        <taxon>Ecdysozoa</taxon>
        <taxon>Arthropoda</taxon>
        <taxon>Hexapoda</taxon>
        <taxon>Insecta</taxon>
        <taxon>Pterygota</taxon>
        <taxon>Neoptera</taxon>
        <taxon>Endopterygota</taxon>
        <taxon>Lepidoptera</taxon>
        <taxon>Glossata</taxon>
        <taxon>Ditrysia</taxon>
        <taxon>Pyraloidea</taxon>
        <taxon>Pyralidae</taxon>
        <taxon>Galleriinae</taxon>
        <taxon>Galleria</taxon>
    </lineage>
</organism>
<dbReference type="Proteomes" id="UP001652740">
    <property type="component" value="Unplaced"/>
</dbReference>
<feature type="signal peptide" evidence="3">
    <location>
        <begin position="1"/>
        <end position="18"/>
    </location>
</feature>
<evidence type="ECO:0000256" key="3">
    <source>
        <dbReference type="SAM" id="SignalP"/>
    </source>
</evidence>
<evidence type="ECO:0000313" key="5">
    <source>
        <dbReference type="RefSeq" id="XP_052756025.1"/>
    </source>
</evidence>
<proteinExistence type="predicted"/>
<dbReference type="RefSeq" id="XP_052756025.1">
    <property type="nucleotide sequence ID" value="XM_052900065.1"/>
</dbReference>
<keyword evidence="1 3" id="KW-0732">Signal</keyword>
<accession>A0ABM3MXT7</accession>
<dbReference type="GeneID" id="113512655"/>
<keyword evidence="4" id="KW-1185">Reference proteome</keyword>
<evidence type="ECO:0000256" key="1">
    <source>
        <dbReference type="ARBA" id="ARBA00022729"/>
    </source>
</evidence>
<evidence type="ECO:0000256" key="2">
    <source>
        <dbReference type="ARBA" id="ARBA00023180"/>
    </source>
</evidence>
<keyword evidence="2" id="KW-0325">Glycoprotein</keyword>
<reference evidence="5" key="1">
    <citation type="submission" date="2025-08" db="UniProtKB">
        <authorList>
            <consortium name="RefSeq"/>
        </authorList>
    </citation>
    <scope>IDENTIFICATION</scope>
    <source>
        <tissue evidence="5">Whole larvae</tissue>
    </source>
</reference>
<evidence type="ECO:0000313" key="4">
    <source>
        <dbReference type="Proteomes" id="UP001652740"/>
    </source>
</evidence>
<sequence>MHIIQWLAIFNLIIRTQSLVCYNCSSTQRDWTSCGGIFASANLAFNGSRLILMNCTGENAMCFIRSWSARTHYAWIVQRGCYQTAKDDPLPKTMIIPTRVRTCKHERLVDAEYKVCLCQADWCNRSTDVLIQLKYLPINMAFISLYSILIN</sequence>
<dbReference type="Pfam" id="PF17064">
    <property type="entry name" value="QVR"/>
    <property type="match status" value="1"/>
</dbReference>
<name>A0ABM3MXT7_GALME</name>
<dbReference type="Gene3D" id="2.10.60.10">
    <property type="entry name" value="CD59"/>
    <property type="match status" value="1"/>
</dbReference>
<gene>
    <name evidence="5" type="primary">LOC113512655</name>
</gene>
<feature type="chain" id="PRO_5047079456" evidence="3">
    <location>
        <begin position="19"/>
        <end position="151"/>
    </location>
</feature>
<dbReference type="InterPro" id="IPR031424">
    <property type="entry name" value="QVR-like"/>
</dbReference>
<protein>
    <submittedName>
        <fullName evidence="5">Uncharacterized protein LOC113512655 isoform X2</fullName>
    </submittedName>
</protein>
<dbReference type="InterPro" id="IPR045860">
    <property type="entry name" value="Snake_toxin-like_sf"/>
</dbReference>